<evidence type="ECO:0000313" key="4">
    <source>
        <dbReference type="Proteomes" id="UP000261003"/>
    </source>
</evidence>
<protein>
    <recommendedName>
        <fullName evidence="6">Transmembrane protein</fullName>
    </recommendedName>
</protein>
<dbReference type="GeneID" id="31796972"/>
<proteinExistence type="predicted"/>
<dbReference type="RefSeq" id="WP_005654503.1">
    <property type="nucleotide sequence ID" value="NZ_CAXTCG010000165.1"/>
</dbReference>
<name>A0A396EVA5_PHOVU</name>
<evidence type="ECO:0000256" key="1">
    <source>
        <dbReference type="SAM" id="Phobius"/>
    </source>
</evidence>
<evidence type="ECO:0000313" key="5">
    <source>
        <dbReference type="Proteomes" id="UP000285379"/>
    </source>
</evidence>
<dbReference type="Proteomes" id="UP000261003">
    <property type="component" value="Unassembled WGS sequence"/>
</dbReference>
<reference evidence="4 5" key="1">
    <citation type="submission" date="2018-08" db="EMBL/GenBank/DDBJ databases">
        <title>A genome reference for cultivated species of the human gut microbiota.</title>
        <authorList>
            <person name="Zou Y."/>
            <person name="Xue W."/>
            <person name="Luo G."/>
        </authorList>
    </citation>
    <scope>NUCLEOTIDE SEQUENCE [LARGE SCALE GENOMIC DNA]</scope>
    <source>
        <strain evidence="3 5">AF14-8</strain>
        <strain evidence="2 4">OM08-13BH</strain>
    </source>
</reference>
<dbReference type="Proteomes" id="UP000285379">
    <property type="component" value="Unassembled WGS sequence"/>
</dbReference>
<feature type="transmembrane region" description="Helical" evidence="1">
    <location>
        <begin position="58"/>
        <end position="78"/>
    </location>
</feature>
<dbReference type="EMBL" id="QSTG01000079">
    <property type="protein sequence ID" value="RGM36691.1"/>
    <property type="molecule type" value="Genomic_DNA"/>
</dbReference>
<feature type="transmembrane region" description="Helical" evidence="1">
    <location>
        <begin position="5"/>
        <end position="25"/>
    </location>
</feature>
<comment type="caution">
    <text evidence="2">The sequence shown here is derived from an EMBL/GenBank/DDBJ whole genome shotgun (WGS) entry which is preliminary data.</text>
</comment>
<accession>A0A396EVA5</accession>
<evidence type="ECO:0000313" key="3">
    <source>
        <dbReference type="EMBL" id="RGV03142.1"/>
    </source>
</evidence>
<sequence>MEIIFIGIAVILGIWLLFHAAIYLWVLFEEYVLPILIFCGVGSFFFWLIFWIFGIKEIFGISTMIIGAVIGFILWIWITFFGDNGGHSDYEHEDMDHDMPIHVKIDN</sequence>
<keyword evidence="1" id="KW-0472">Membrane</keyword>
<keyword evidence="1" id="KW-1133">Transmembrane helix</keyword>
<evidence type="ECO:0000313" key="2">
    <source>
        <dbReference type="EMBL" id="RGM36691.1"/>
    </source>
</evidence>
<gene>
    <name evidence="3" type="ORF">DWW27_22120</name>
    <name evidence="2" type="ORF">DXC16_23430</name>
</gene>
<dbReference type="AlphaFoldDB" id="A0A396EVA5"/>
<dbReference type="EMBL" id="QRYT01000091">
    <property type="protein sequence ID" value="RGV03142.1"/>
    <property type="molecule type" value="Genomic_DNA"/>
</dbReference>
<organism evidence="2 4">
    <name type="scientific">Phocaeicola vulgatus</name>
    <name type="common">Bacteroides vulgatus</name>
    <dbReference type="NCBI Taxonomy" id="821"/>
    <lineage>
        <taxon>Bacteria</taxon>
        <taxon>Pseudomonadati</taxon>
        <taxon>Bacteroidota</taxon>
        <taxon>Bacteroidia</taxon>
        <taxon>Bacteroidales</taxon>
        <taxon>Bacteroidaceae</taxon>
        <taxon>Phocaeicola</taxon>
    </lineage>
</organism>
<feature type="transmembrane region" description="Helical" evidence="1">
    <location>
        <begin position="31"/>
        <end position="51"/>
    </location>
</feature>
<evidence type="ECO:0008006" key="6">
    <source>
        <dbReference type="Google" id="ProtNLM"/>
    </source>
</evidence>
<keyword evidence="1" id="KW-0812">Transmembrane</keyword>